<dbReference type="RefSeq" id="XP_062805143.1">
    <property type="nucleotide sequence ID" value="XM_062939887.1"/>
</dbReference>
<protein>
    <submittedName>
        <fullName evidence="2">Uncharacterized protein</fullName>
    </submittedName>
</protein>
<evidence type="ECO:0000313" key="2">
    <source>
        <dbReference type="EMBL" id="KAK4681673.1"/>
    </source>
</evidence>
<sequence>MHIYVLHPSEMSTHLQSFILSIPSIMLKPQTHAPSTNGAIIKGINFPPASFCGGAPSGSGGGTSPEFGVSAELESPPGPETVGVVSVTKVVKVVVVKILSDREEIPPFTTDGGDEEEEWPKQEHGIGGVYHHKVSLPLQDTEK</sequence>
<dbReference type="GeneID" id="87960354"/>
<feature type="region of interest" description="Disordered" evidence="1">
    <location>
        <begin position="105"/>
        <end position="143"/>
    </location>
</feature>
<evidence type="ECO:0000256" key="1">
    <source>
        <dbReference type="SAM" id="MobiDB-lite"/>
    </source>
</evidence>
<name>A0ABR0IMT4_9PEZI</name>
<proteinExistence type="predicted"/>
<reference evidence="2 3" key="1">
    <citation type="journal article" date="2023" name="bioRxiv">
        <title>High-quality genome assemblies of four members of thePodospora anserinaspecies complex.</title>
        <authorList>
            <person name="Ament-Velasquez S.L."/>
            <person name="Vogan A.A."/>
            <person name="Wallerman O."/>
            <person name="Hartmann F."/>
            <person name="Gautier V."/>
            <person name="Silar P."/>
            <person name="Giraud T."/>
            <person name="Johannesson H."/>
        </authorList>
    </citation>
    <scope>NUCLEOTIDE SEQUENCE [LARGE SCALE GENOMIC DNA]</scope>
    <source>
        <strain evidence="2 3">CBS 124.78</strain>
    </source>
</reference>
<feature type="region of interest" description="Disordered" evidence="1">
    <location>
        <begin position="52"/>
        <end position="81"/>
    </location>
</feature>
<comment type="caution">
    <text evidence="2">The sequence shown here is derived from an EMBL/GenBank/DDBJ whole genome shotgun (WGS) entry which is preliminary data.</text>
</comment>
<accession>A0ABR0IMT4</accession>
<dbReference type="EMBL" id="JAFFHC010000001">
    <property type="protein sequence ID" value="KAK4681673.1"/>
    <property type="molecule type" value="Genomic_DNA"/>
</dbReference>
<dbReference type="Proteomes" id="UP001323617">
    <property type="component" value="Unassembled WGS sequence"/>
</dbReference>
<organism evidence="2 3">
    <name type="scientific">Podospora pseudoanserina</name>
    <dbReference type="NCBI Taxonomy" id="2609844"/>
    <lineage>
        <taxon>Eukaryota</taxon>
        <taxon>Fungi</taxon>
        <taxon>Dikarya</taxon>
        <taxon>Ascomycota</taxon>
        <taxon>Pezizomycotina</taxon>
        <taxon>Sordariomycetes</taxon>
        <taxon>Sordariomycetidae</taxon>
        <taxon>Sordariales</taxon>
        <taxon>Podosporaceae</taxon>
        <taxon>Podospora</taxon>
    </lineage>
</organism>
<keyword evidence="3" id="KW-1185">Reference proteome</keyword>
<gene>
    <name evidence="2" type="ORF">QC764_0011400</name>
</gene>
<evidence type="ECO:0000313" key="3">
    <source>
        <dbReference type="Proteomes" id="UP001323617"/>
    </source>
</evidence>